<dbReference type="Gene3D" id="1.20.1740.10">
    <property type="entry name" value="Amino acid/polyamine transporter I"/>
    <property type="match status" value="1"/>
</dbReference>
<evidence type="ECO:0000313" key="7">
    <source>
        <dbReference type="EMBL" id="KAF2099045.1"/>
    </source>
</evidence>
<gene>
    <name evidence="7" type="ORF">NA57DRAFT_66215</name>
</gene>
<comment type="caution">
    <text evidence="7">The sequence shown here is derived from an EMBL/GenBank/DDBJ whole genome shotgun (WGS) entry which is preliminary data.</text>
</comment>
<evidence type="ECO:0000256" key="3">
    <source>
        <dbReference type="ARBA" id="ARBA00022692"/>
    </source>
</evidence>
<protein>
    <submittedName>
        <fullName evidence="7">Amino acid transporter</fullName>
    </submittedName>
</protein>
<name>A0A9P4IGV9_9PEZI</name>
<feature type="transmembrane region" description="Helical" evidence="6">
    <location>
        <begin position="71"/>
        <end position="92"/>
    </location>
</feature>
<dbReference type="PIRSF" id="PIRSF006060">
    <property type="entry name" value="AA_transporter"/>
    <property type="match status" value="1"/>
</dbReference>
<dbReference type="Pfam" id="PF13520">
    <property type="entry name" value="AA_permease_2"/>
    <property type="match status" value="1"/>
</dbReference>
<reference evidence="7" key="1">
    <citation type="journal article" date="2020" name="Stud. Mycol.">
        <title>101 Dothideomycetes genomes: a test case for predicting lifestyles and emergence of pathogens.</title>
        <authorList>
            <person name="Haridas S."/>
            <person name="Albert R."/>
            <person name="Binder M."/>
            <person name="Bloem J."/>
            <person name="Labutti K."/>
            <person name="Salamov A."/>
            <person name="Andreopoulos B."/>
            <person name="Baker S."/>
            <person name="Barry K."/>
            <person name="Bills G."/>
            <person name="Bluhm B."/>
            <person name="Cannon C."/>
            <person name="Castanera R."/>
            <person name="Culley D."/>
            <person name="Daum C."/>
            <person name="Ezra D."/>
            <person name="Gonzalez J."/>
            <person name="Henrissat B."/>
            <person name="Kuo A."/>
            <person name="Liang C."/>
            <person name="Lipzen A."/>
            <person name="Lutzoni F."/>
            <person name="Magnuson J."/>
            <person name="Mondo S."/>
            <person name="Nolan M."/>
            <person name="Ohm R."/>
            <person name="Pangilinan J."/>
            <person name="Park H.-J."/>
            <person name="Ramirez L."/>
            <person name="Alfaro M."/>
            <person name="Sun H."/>
            <person name="Tritt A."/>
            <person name="Yoshinaga Y."/>
            <person name="Zwiers L.-H."/>
            <person name="Turgeon B."/>
            <person name="Goodwin S."/>
            <person name="Spatafora J."/>
            <person name="Crous P."/>
            <person name="Grigoriev I."/>
        </authorList>
    </citation>
    <scope>NUCLEOTIDE SEQUENCE</scope>
    <source>
        <strain evidence="7">CBS 133067</strain>
    </source>
</reference>
<dbReference type="GO" id="GO:0016020">
    <property type="term" value="C:membrane"/>
    <property type="evidence" value="ECO:0007669"/>
    <property type="project" value="UniProtKB-SubCell"/>
</dbReference>
<evidence type="ECO:0000313" key="8">
    <source>
        <dbReference type="Proteomes" id="UP000799772"/>
    </source>
</evidence>
<keyword evidence="5 6" id="KW-0472">Membrane</keyword>
<dbReference type="GO" id="GO:0022857">
    <property type="term" value="F:transmembrane transporter activity"/>
    <property type="evidence" value="ECO:0007669"/>
    <property type="project" value="InterPro"/>
</dbReference>
<feature type="transmembrane region" description="Helical" evidence="6">
    <location>
        <begin position="271"/>
        <end position="295"/>
    </location>
</feature>
<feature type="transmembrane region" description="Helical" evidence="6">
    <location>
        <begin position="442"/>
        <end position="462"/>
    </location>
</feature>
<organism evidence="7 8">
    <name type="scientific">Rhizodiscina lignyota</name>
    <dbReference type="NCBI Taxonomy" id="1504668"/>
    <lineage>
        <taxon>Eukaryota</taxon>
        <taxon>Fungi</taxon>
        <taxon>Dikarya</taxon>
        <taxon>Ascomycota</taxon>
        <taxon>Pezizomycotina</taxon>
        <taxon>Dothideomycetes</taxon>
        <taxon>Pleosporomycetidae</taxon>
        <taxon>Aulographales</taxon>
        <taxon>Rhizodiscinaceae</taxon>
        <taxon>Rhizodiscina</taxon>
    </lineage>
</organism>
<evidence type="ECO:0000256" key="4">
    <source>
        <dbReference type="ARBA" id="ARBA00022989"/>
    </source>
</evidence>
<dbReference type="Proteomes" id="UP000799772">
    <property type="component" value="Unassembled WGS sequence"/>
</dbReference>
<dbReference type="PANTHER" id="PTHR45649">
    <property type="entry name" value="AMINO-ACID PERMEASE BAT1"/>
    <property type="match status" value="1"/>
</dbReference>
<feature type="transmembrane region" description="Helical" evidence="6">
    <location>
        <begin position="403"/>
        <end position="422"/>
    </location>
</feature>
<dbReference type="OrthoDB" id="10054429at2759"/>
<evidence type="ECO:0000256" key="1">
    <source>
        <dbReference type="ARBA" id="ARBA00004141"/>
    </source>
</evidence>
<keyword evidence="2" id="KW-0813">Transport</keyword>
<proteinExistence type="predicted"/>
<keyword evidence="8" id="KW-1185">Reference proteome</keyword>
<feature type="transmembrane region" description="Helical" evidence="6">
    <location>
        <begin position="38"/>
        <end position="59"/>
    </location>
</feature>
<dbReference type="InterPro" id="IPR002293">
    <property type="entry name" value="AA/rel_permease1"/>
</dbReference>
<feature type="transmembrane region" description="Helical" evidence="6">
    <location>
        <begin position="123"/>
        <end position="147"/>
    </location>
</feature>
<keyword evidence="4 6" id="KW-1133">Transmembrane helix</keyword>
<keyword evidence="3 6" id="KW-0812">Transmembrane</keyword>
<accession>A0A9P4IGV9</accession>
<feature type="transmembrane region" description="Helical" evidence="6">
    <location>
        <begin position="474"/>
        <end position="492"/>
    </location>
</feature>
<feature type="transmembrane region" description="Helical" evidence="6">
    <location>
        <begin position="323"/>
        <end position="342"/>
    </location>
</feature>
<dbReference type="AlphaFoldDB" id="A0A9P4IGV9"/>
<comment type="subcellular location">
    <subcellularLocation>
        <location evidence="1">Membrane</location>
        <topology evidence="1">Multi-pass membrane protein</topology>
    </subcellularLocation>
</comment>
<evidence type="ECO:0000256" key="5">
    <source>
        <dbReference type="ARBA" id="ARBA00023136"/>
    </source>
</evidence>
<evidence type="ECO:0000256" key="2">
    <source>
        <dbReference type="ARBA" id="ARBA00022448"/>
    </source>
</evidence>
<feature type="transmembrane region" description="Helical" evidence="6">
    <location>
        <begin position="188"/>
        <end position="206"/>
    </location>
</feature>
<dbReference type="EMBL" id="ML978126">
    <property type="protein sequence ID" value="KAF2099045.1"/>
    <property type="molecule type" value="Genomic_DNA"/>
</dbReference>
<feature type="transmembrane region" description="Helical" evidence="6">
    <location>
        <begin position="376"/>
        <end position="397"/>
    </location>
</feature>
<feature type="transmembrane region" description="Helical" evidence="6">
    <location>
        <begin position="159"/>
        <end position="182"/>
    </location>
</feature>
<sequence length="550" mass="59495">MAARERKASIVEADDENRLAELGYKQELNRNWSVLHNFGVSFSIISVVTGITTLFSYGLNTGGPGVMTSGWLVVSFFTLFVGMSMAEIVSAIPTSGGPYFWAAMLAPKRYAPFLSWVTGWFNFVGQFAVTTGITFGCAGLISTLATVKSSYTATAGKTIGIYAALLFSHGMVNTFGVHILRYLNNTSIVLHSLGVFSLAVAVVAAAPTHRSAKEVFAHFYDGTGDPGWSVRASPAYVAICGVLLSQYTITGFDASAHLSEETKNASKSAPIGVLTSISVSAVFGFFYLLCLLFSIQDFDKTVNSPFEQPVLQILVDVFGDNGAIVLMTLIIICVWHCGLFSLTSNSRMMFAFSRDHALPRWFDHVDARFKSPVRTIWLAATLAFILALPSLGSSVAFSAATSIATIGLYISYTIPILISIIWHKEFIKVKGPFDLKRFSIPVGAVACLWVSFITIVFCLPTANPVTSQSLNYTPVAVGIVFFLVMSTWLLWARKWFTGPVRQIEAEAAGIDISEPGALEEAEKKGELDLEGMQGGRTLLEGVKGIGGEKI</sequence>
<evidence type="ECO:0000256" key="6">
    <source>
        <dbReference type="SAM" id="Phobius"/>
    </source>
</evidence>
<dbReference type="PANTHER" id="PTHR45649:SF26">
    <property type="entry name" value="OS04G0435100 PROTEIN"/>
    <property type="match status" value="1"/>
</dbReference>